<dbReference type="GO" id="GO:0016853">
    <property type="term" value="F:isomerase activity"/>
    <property type="evidence" value="ECO:0007669"/>
    <property type="project" value="UniProtKB-KW"/>
</dbReference>
<reference evidence="3 4" key="1">
    <citation type="submission" date="2020-08" db="EMBL/GenBank/DDBJ databases">
        <title>Genomic Encyclopedia of Type Strains, Phase IV (KMG-IV): sequencing the most valuable type-strain genomes for metagenomic binning, comparative biology and taxonomic classification.</title>
        <authorList>
            <person name="Goeker M."/>
        </authorList>
    </citation>
    <scope>NUCLEOTIDE SEQUENCE [LARGE SCALE GENOMIC DNA]</scope>
    <source>
        <strain evidence="3 4">DSM 100021</strain>
    </source>
</reference>
<proteinExistence type="predicted"/>
<accession>A0A7W6MTM1</accession>
<comment type="caution">
    <text evidence="3">The sequence shown here is derived from an EMBL/GenBank/DDBJ whole genome shotgun (WGS) entry which is preliminary data.</text>
</comment>
<dbReference type="Proteomes" id="UP000544107">
    <property type="component" value="Unassembled WGS sequence"/>
</dbReference>
<dbReference type="RefSeq" id="WP_083943449.1">
    <property type="nucleotide sequence ID" value="NZ_JACIED010000002.1"/>
</dbReference>
<keyword evidence="3" id="KW-0413">Isomerase</keyword>
<feature type="compositionally biased region" description="Basic and acidic residues" evidence="1">
    <location>
        <begin position="65"/>
        <end position="75"/>
    </location>
</feature>
<feature type="chain" id="PRO_5031445003" evidence="2">
    <location>
        <begin position="24"/>
        <end position="124"/>
    </location>
</feature>
<feature type="region of interest" description="Disordered" evidence="1">
    <location>
        <begin position="28"/>
        <end position="88"/>
    </location>
</feature>
<dbReference type="EMBL" id="JACIED010000002">
    <property type="protein sequence ID" value="MBB4007320.1"/>
    <property type="molecule type" value="Genomic_DNA"/>
</dbReference>
<gene>
    <name evidence="3" type="ORF">GGQ71_001583</name>
</gene>
<evidence type="ECO:0000313" key="4">
    <source>
        <dbReference type="Proteomes" id="UP000544107"/>
    </source>
</evidence>
<organism evidence="3 4">
    <name type="scientific">Allorhizobium taibaishanense</name>
    <dbReference type="NCBI Taxonomy" id="887144"/>
    <lineage>
        <taxon>Bacteria</taxon>
        <taxon>Pseudomonadati</taxon>
        <taxon>Pseudomonadota</taxon>
        <taxon>Alphaproteobacteria</taxon>
        <taxon>Hyphomicrobiales</taxon>
        <taxon>Rhizobiaceae</taxon>
        <taxon>Rhizobium/Agrobacterium group</taxon>
        <taxon>Allorhizobium</taxon>
    </lineage>
</organism>
<keyword evidence="2" id="KW-0732">Signal</keyword>
<evidence type="ECO:0000256" key="2">
    <source>
        <dbReference type="SAM" id="SignalP"/>
    </source>
</evidence>
<feature type="compositionally biased region" description="Low complexity" evidence="1">
    <location>
        <begin position="37"/>
        <end position="46"/>
    </location>
</feature>
<feature type="signal peptide" evidence="2">
    <location>
        <begin position="1"/>
        <end position="23"/>
    </location>
</feature>
<protein>
    <submittedName>
        <fullName evidence="3">Parvulin-like peptidyl-prolyl isomerase</fullName>
    </submittedName>
</protein>
<name>A0A7W6MTM1_9HYPH</name>
<evidence type="ECO:0000313" key="3">
    <source>
        <dbReference type="EMBL" id="MBB4007320.1"/>
    </source>
</evidence>
<evidence type="ECO:0000256" key="1">
    <source>
        <dbReference type="SAM" id="MobiDB-lite"/>
    </source>
</evidence>
<dbReference type="AlphaFoldDB" id="A0A7W6MTM1"/>
<dbReference type="OrthoDB" id="7917347at2"/>
<sequence>MASRSIIGSIAVGLIAWTVPATIAPVPDTAPYATVGSSSAPSSSSSEGHPVLQAQNQSQNSSNGDDSKPNSRVDCRSAAQRAVDDSGGQLLSVRLSGGQCIVTILVPGSGDNARPRKMTIQVSR</sequence>